<dbReference type="OrthoDB" id="8527083at2"/>
<sequence>MRLTLTLAASLLGSAALAAPPAIDPPQRMPGLWMINTAPAESAASVPGFHLCVGSGEDDVLRRPGNPFAHCSEQRWTRDAHYTYYSASCTADGRSSRVEGRFGGDFMYNFQGELTVTPEPATAGSAATRLAIDGRRLGPCKAGQAPGKFLIRGRDGVGNLNVGEPIGPR</sequence>
<evidence type="ECO:0000313" key="3">
    <source>
        <dbReference type="Proteomes" id="UP000241885"/>
    </source>
</evidence>
<dbReference type="Proteomes" id="UP000241885">
    <property type="component" value="Chromosome"/>
</dbReference>
<name>A0A2R4BM66_THAAR</name>
<dbReference type="AlphaFoldDB" id="A0A2R4BM66"/>
<protein>
    <recommendedName>
        <fullName evidence="4">DUF3617 family protein</fullName>
    </recommendedName>
</protein>
<feature type="chain" id="PRO_5015306825" description="DUF3617 family protein" evidence="1">
    <location>
        <begin position="19"/>
        <end position="169"/>
    </location>
</feature>
<evidence type="ECO:0000256" key="1">
    <source>
        <dbReference type="SAM" id="SignalP"/>
    </source>
</evidence>
<dbReference type="Pfam" id="PF12276">
    <property type="entry name" value="DUF3617"/>
    <property type="match status" value="1"/>
</dbReference>
<evidence type="ECO:0008006" key="4">
    <source>
        <dbReference type="Google" id="ProtNLM"/>
    </source>
</evidence>
<evidence type="ECO:0000313" key="2">
    <source>
        <dbReference type="EMBL" id="AVR88293.1"/>
    </source>
</evidence>
<keyword evidence="1" id="KW-0732">Signal</keyword>
<dbReference type="InterPro" id="IPR022061">
    <property type="entry name" value="DUF3617"/>
</dbReference>
<organism evidence="2 3">
    <name type="scientific">Thauera aromatica K172</name>
    <dbReference type="NCBI Taxonomy" id="44139"/>
    <lineage>
        <taxon>Bacteria</taxon>
        <taxon>Pseudomonadati</taxon>
        <taxon>Pseudomonadota</taxon>
        <taxon>Betaproteobacteria</taxon>
        <taxon>Rhodocyclales</taxon>
        <taxon>Zoogloeaceae</taxon>
        <taxon>Thauera</taxon>
    </lineage>
</organism>
<gene>
    <name evidence="2" type="ORF">Tharo_1368</name>
</gene>
<dbReference type="EMBL" id="CP028339">
    <property type="protein sequence ID" value="AVR88293.1"/>
    <property type="molecule type" value="Genomic_DNA"/>
</dbReference>
<feature type="signal peptide" evidence="1">
    <location>
        <begin position="1"/>
        <end position="18"/>
    </location>
</feature>
<dbReference type="KEGG" id="tak:Tharo_1368"/>
<keyword evidence="3" id="KW-1185">Reference proteome</keyword>
<reference evidence="2 3" key="1">
    <citation type="submission" date="2018-03" db="EMBL/GenBank/DDBJ databases">
        <title>Complete genome sequence of Thauera aromatica, a model organism for studying aromatic compound degradation under denitrifying conditions.</title>
        <authorList>
            <person name="Lo H.-Y."/>
            <person name="Goris T."/>
            <person name="Boll M."/>
            <person name="Mueller J.A."/>
        </authorList>
    </citation>
    <scope>NUCLEOTIDE SEQUENCE [LARGE SCALE GENOMIC DNA]</scope>
    <source>
        <strain evidence="2 3">K172</strain>
    </source>
</reference>
<dbReference type="RefSeq" id="WP_107220567.1">
    <property type="nucleotide sequence ID" value="NZ_CP028339.1"/>
</dbReference>
<proteinExistence type="predicted"/>
<accession>A0A2R4BM66</accession>